<dbReference type="InterPro" id="IPR004911">
    <property type="entry name" value="Interferon-induced_GILT"/>
</dbReference>
<evidence type="ECO:0000256" key="5">
    <source>
        <dbReference type="ARBA" id="ARBA00023180"/>
    </source>
</evidence>
<comment type="similarity">
    <text evidence="2">Belongs to the GILT family.</text>
</comment>
<dbReference type="GO" id="GO:0005576">
    <property type="term" value="C:extracellular region"/>
    <property type="evidence" value="ECO:0007669"/>
    <property type="project" value="UniProtKB-SubCell"/>
</dbReference>
<dbReference type="EMBL" id="CAACVG010011530">
    <property type="protein sequence ID" value="VEN58291.1"/>
    <property type="molecule type" value="Genomic_DNA"/>
</dbReference>
<name>A0A653DFH4_CALMS</name>
<dbReference type="Proteomes" id="UP000410492">
    <property type="component" value="Unassembled WGS sequence"/>
</dbReference>
<keyword evidence="8" id="KW-1185">Reference proteome</keyword>
<reference evidence="7 8" key="1">
    <citation type="submission" date="2019-01" db="EMBL/GenBank/DDBJ databases">
        <authorList>
            <person name="Sayadi A."/>
        </authorList>
    </citation>
    <scope>NUCLEOTIDE SEQUENCE [LARGE SCALE GENOMIC DNA]</scope>
</reference>
<proteinExistence type="inferred from homology"/>
<evidence type="ECO:0000256" key="3">
    <source>
        <dbReference type="ARBA" id="ARBA00022525"/>
    </source>
</evidence>
<accession>A0A653DFH4</accession>
<comment type="subcellular location">
    <subcellularLocation>
        <location evidence="1">Secreted</location>
    </subcellularLocation>
</comment>
<evidence type="ECO:0000313" key="8">
    <source>
        <dbReference type="Proteomes" id="UP000410492"/>
    </source>
</evidence>
<keyword evidence="4 6" id="KW-0732">Signal</keyword>
<dbReference type="PANTHER" id="PTHR13234:SF8">
    <property type="entry name" value="GAMMA-INTERFERON-INDUCIBLE LYSOSOMAL THIOL REDUCTASE"/>
    <property type="match status" value="1"/>
</dbReference>
<feature type="chain" id="PRO_5024995629" description="Saposin B-type domain-containing protein" evidence="6">
    <location>
        <begin position="18"/>
        <end position="204"/>
    </location>
</feature>
<protein>
    <recommendedName>
        <fullName evidence="9">Saposin B-type domain-containing protein</fullName>
    </recommendedName>
</protein>
<evidence type="ECO:0008006" key="9">
    <source>
        <dbReference type="Google" id="ProtNLM"/>
    </source>
</evidence>
<gene>
    <name evidence="7" type="ORF">CALMAC_LOCUS16684</name>
</gene>
<evidence type="ECO:0000256" key="1">
    <source>
        <dbReference type="ARBA" id="ARBA00004613"/>
    </source>
</evidence>
<evidence type="ECO:0000256" key="6">
    <source>
        <dbReference type="SAM" id="SignalP"/>
    </source>
</evidence>
<evidence type="ECO:0000256" key="2">
    <source>
        <dbReference type="ARBA" id="ARBA00005679"/>
    </source>
</evidence>
<keyword evidence="3" id="KW-0964">Secreted</keyword>
<dbReference type="OrthoDB" id="958254at2759"/>
<keyword evidence="5" id="KW-0325">Glycoprotein</keyword>
<organism evidence="7 8">
    <name type="scientific">Callosobruchus maculatus</name>
    <name type="common">Southern cowpea weevil</name>
    <name type="synonym">Pulse bruchid</name>
    <dbReference type="NCBI Taxonomy" id="64391"/>
    <lineage>
        <taxon>Eukaryota</taxon>
        <taxon>Metazoa</taxon>
        <taxon>Ecdysozoa</taxon>
        <taxon>Arthropoda</taxon>
        <taxon>Hexapoda</taxon>
        <taxon>Insecta</taxon>
        <taxon>Pterygota</taxon>
        <taxon>Neoptera</taxon>
        <taxon>Endopterygota</taxon>
        <taxon>Coleoptera</taxon>
        <taxon>Polyphaga</taxon>
        <taxon>Cucujiformia</taxon>
        <taxon>Chrysomeloidea</taxon>
        <taxon>Chrysomelidae</taxon>
        <taxon>Bruchinae</taxon>
        <taxon>Bruchini</taxon>
        <taxon>Callosobruchus</taxon>
    </lineage>
</organism>
<feature type="signal peptide" evidence="6">
    <location>
        <begin position="1"/>
        <end position="17"/>
    </location>
</feature>
<evidence type="ECO:0000256" key="4">
    <source>
        <dbReference type="ARBA" id="ARBA00022729"/>
    </source>
</evidence>
<dbReference type="Pfam" id="PF03227">
    <property type="entry name" value="GILT"/>
    <property type="match status" value="1"/>
</dbReference>
<sequence>MKFLLSVLLSVICFSQAAEKLKVTVYYETLCLDCVIFFRKQLEPTYSELVEYIDLDLVPFGKGSAKKDGGKWKFECQHGEEECEVNAYDSCAVDIAPAPKAFAFAKCTMTQVAPTVKDMIKICAKKSEISYESVEACRQKRGDELLAKNAERSKKAGYTSIPALAFNDTFDETYSQFAAGHLKLYICSLLNDAPPQCKSQLYGF</sequence>
<evidence type="ECO:0000313" key="7">
    <source>
        <dbReference type="EMBL" id="VEN58291.1"/>
    </source>
</evidence>
<dbReference type="PANTHER" id="PTHR13234">
    <property type="entry name" value="GAMMA-INTERFERON INDUCIBLE LYSOSOMAL THIOL REDUCTASE GILT"/>
    <property type="match status" value="1"/>
</dbReference>
<dbReference type="GO" id="GO:0016671">
    <property type="term" value="F:oxidoreductase activity, acting on a sulfur group of donors, disulfide as acceptor"/>
    <property type="evidence" value="ECO:0007669"/>
    <property type="project" value="InterPro"/>
</dbReference>
<dbReference type="AlphaFoldDB" id="A0A653DFH4"/>